<accession>A0A2R6QIP6</accession>
<comment type="caution">
    <text evidence="2">The sequence shown here is derived from an EMBL/GenBank/DDBJ whole genome shotgun (WGS) entry which is preliminary data.</text>
</comment>
<dbReference type="AlphaFoldDB" id="A0A2R6QIP6"/>
<feature type="region of interest" description="Disordered" evidence="1">
    <location>
        <begin position="1"/>
        <end position="26"/>
    </location>
</feature>
<evidence type="ECO:0000313" key="3">
    <source>
        <dbReference type="Proteomes" id="UP000186601"/>
    </source>
</evidence>
<feature type="compositionally biased region" description="Polar residues" evidence="1">
    <location>
        <begin position="76"/>
        <end position="90"/>
    </location>
</feature>
<reference evidence="2 3" key="1">
    <citation type="submission" date="2018-02" db="EMBL/GenBank/DDBJ databases">
        <title>Genome sequence of the basidiomycete white-rot fungus Phlebia centrifuga.</title>
        <authorList>
            <person name="Granchi Z."/>
            <person name="Peng M."/>
            <person name="de Vries R.P."/>
            <person name="Hilden K."/>
            <person name="Makela M.R."/>
            <person name="Grigoriev I."/>
            <person name="Riley R."/>
        </authorList>
    </citation>
    <scope>NUCLEOTIDE SEQUENCE [LARGE SCALE GENOMIC DNA]</scope>
    <source>
        <strain evidence="2 3">FBCC195</strain>
    </source>
</reference>
<dbReference type="Proteomes" id="UP000186601">
    <property type="component" value="Unassembled WGS sequence"/>
</dbReference>
<feature type="compositionally biased region" description="Polar residues" evidence="1">
    <location>
        <begin position="12"/>
        <end position="24"/>
    </location>
</feature>
<evidence type="ECO:0000313" key="2">
    <source>
        <dbReference type="EMBL" id="PSS08870.1"/>
    </source>
</evidence>
<dbReference type="EMBL" id="MLYV02000340">
    <property type="protein sequence ID" value="PSS08870.1"/>
    <property type="molecule type" value="Genomic_DNA"/>
</dbReference>
<keyword evidence="3" id="KW-1185">Reference proteome</keyword>
<evidence type="ECO:0000256" key="1">
    <source>
        <dbReference type="SAM" id="MobiDB-lite"/>
    </source>
</evidence>
<feature type="compositionally biased region" description="Low complexity" evidence="1">
    <location>
        <begin position="91"/>
        <end position="106"/>
    </location>
</feature>
<proteinExistence type="predicted"/>
<organism evidence="2 3">
    <name type="scientific">Hermanssonia centrifuga</name>
    <dbReference type="NCBI Taxonomy" id="98765"/>
    <lineage>
        <taxon>Eukaryota</taxon>
        <taxon>Fungi</taxon>
        <taxon>Dikarya</taxon>
        <taxon>Basidiomycota</taxon>
        <taxon>Agaricomycotina</taxon>
        <taxon>Agaricomycetes</taxon>
        <taxon>Polyporales</taxon>
        <taxon>Meruliaceae</taxon>
        <taxon>Hermanssonia</taxon>
    </lineage>
</organism>
<name>A0A2R6QIP6_9APHY</name>
<feature type="compositionally biased region" description="Pro residues" evidence="1">
    <location>
        <begin position="107"/>
        <end position="120"/>
    </location>
</feature>
<gene>
    <name evidence="2" type="ORF">PHLCEN_2v3437</name>
</gene>
<sequence length="154" mass="16771">MGKKHRKETRSSRFSTPTTITGNSGFIYCSSSSKKSSFRDDAFDIISPKPSPPPSVFAPLPDYHPPSLRPFVPPESTISGTRMSTPGSLRSSAVTTISISSTGSTTPSPPLPSPKLPPKADPQERHSLFYFTDDLVTFTVSIKHHVILISLFHN</sequence>
<protein>
    <submittedName>
        <fullName evidence="2">Uncharacterized protein</fullName>
    </submittedName>
</protein>
<feature type="region of interest" description="Disordered" evidence="1">
    <location>
        <begin position="68"/>
        <end position="121"/>
    </location>
</feature>